<dbReference type="Pfam" id="PF00412">
    <property type="entry name" value="LIM"/>
    <property type="match status" value="2"/>
</dbReference>
<gene>
    <name evidence="8" type="ORF">AMON00008_LOCUS2268</name>
</gene>
<dbReference type="CDD" id="cd05379">
    <property type="entry name" value="CAP_bacterial"/>
    <property type="match status" value="1"/>
</dbReference>
<keyword evidence="4 5" id="KW-0440">LIM domain</keyword>
<evidence type="ECO:0000313" key="8">
    <source>
        <dbReference type="EMBL" id="CAE4562649.1"/>
    </source>
</evidence>
<dbReference type="SUPFAM" id="SSF57716">
    <property type="entry name" value="Glucocorticoid receptor-like (DNA-binding domain)"/>
    <property type="match status" value="1"/>
</dbReference>
<keyword evidence="3 5" id="KW-0862">Zinc</keyword>
<dbReference type="Gene3D" id="3.40.33.10">
    <property type="entry name" value="CAP"/>
    <property type="match status" value="1"/>
</dbReference>
<dbReference type="PANTHER" id="PTHR24205">
    <property type="entry name" value="FOUR AND A HALF LIM DOMAINS PROTEIN"/>
    <property type="match status" value="1"/>
</dbReference>
<evidence type="ECO:0000256" key="3">
    <source>
        <dbReference type="ARBA" id="ARBA00022833"/>
    </source>
</evidence>
<dbReference type="PROSITE" id="PS50023">
    <property type="entry name" value="LIM_DOMAIN_2"/>
    <property type="match status" value="1"/>
</dbReference>
<dbReference type="Gene3D" id="2.10.110.10">
    <property type="entry name" value="Cysteine Rich Protein"/>
    <property type="match status" value="2"/>
</dbReference>
<dbReference type="EMBL" id="HBNR01003205">
    <property type="protein sequence ID" value="CAE4562649.1"/>
    <property type="molecule type" value="Transcribed_RNA"/>
</dbReference>
<name>A0A7S4PVK0_9DINO</name>
<dbReference type="InterPro" id="IPR001781">
    <property type="entry name" value="Znf_LIM"/>
</dbReference>
<feature type="region of interest" description="Disordered" evidence="6">
    <location>
        <begin position="384"/>
        <end position="475"/>
    </location>
</feature>
<evidence type="ECO:0000256" key="4">
    <source>
        <dbReference type="ARBA" id="ARBA00023038"/>
    </source>
</evidence>
<protein>
    <recommendedName>
        <fullName evidence="7">LIM zinc-binding domain-containing protein</fullName>
    </recommendedName>
</protein>
<feature type="compositionally biased region" description="Basic and acidic residues" evidence="6">
    <location>
        <begin position="445"/>
        <end position="461"/>
    </location>
</feature>
<keyword evidence="2" id="KW-0677">Repeat</keyword>
<dbReference type="GO" id="GO:0046872">
    <property type="term" value="F:metal ion binding"/>
    <property type="evidence" value="ECO:0007669"/>
    <property type="project" value="UniProtKB-KW"/>
</dbReference>
<dbReference type="GO" id="GO:0005634">
    <property type="term" value="C:nucleus"/>
    <property type="evidence" value="ECO:0007669"/>
    <property type="project" value="TreeGrafter"/>
</dbReference>
<dbReference type="GO" id="GO:0003712">
    <property type="term" value="F:transcription coregulator activity"/>
    <property type="evidence" value="ECO:0007669"/>
    <property type="project" value="TreeGrafter"/>
</dbReference>
<feature type="compositionally biased region" description="Low complexity" evidence="6">
    <location>
        <begin position="431"/>
        <end position="444"/>
    </location>
</feature>
<organism evidence="8">
    <name type="scientific">Alexandrium monilatum</name>
    <dbReference type="NCBI Taxonomy" id="311494"/>
    <lineage>
        <taxon>Eukaryota</taxon>
        <taxon>Sar</taxon>
        <taxon>Alveolata</taxon>
        <taxon>Dinophyceae</taxon>
        <taxon>Gonyaulacales</taxon>
        <taxon>Pyrocystaceae</taxon>
        <taxon>Alexandrium</taxon>
    </lineage>
</organism>
<evidence type="ECO:0000256" key="5">
    <source>
        <dbReference type="PROSITE-ProRule" id="PRU00125"/>
    </source>
</evidence>
<evidence type="ECO:0000259" key="7">
    <source>
        <dbReference type="PROSITE" id="PS50023"/>
    </source>
</evidence>
<dbReference type="AlphaFoldDB" id="A0A7S4PVK0"/>
<reference evidence="8" key="1">
    <citation type="submission" date="2021-01" db="EMBL/GenBank/DDBJ databases">
        <authorList>
            <person name="Corre E."/>
            <person name="Pelletier E."/>
            <person name="Niang G."/>
            <person name="Scheremetjew M."/>
            <person name="Finn R."/>
            <person name="Kale V."/>
            <person name="Holt S."/>
            <person name="Cochrane G."/>
            <person name="Meng A."/>
            <person name="Brown T."/>
            <person name="Cohen L."/>
        </authorList>
    </citation>
    <scope>NUCLEOTIDE SEQUENCE</scope>
    <source>
        <strain evidence="8">CCMP3105</strain>
    </source>
</reference>
<feature type="domain" description="LIM zinc-binding" evidence="7">
    <location>
        <begin position="267"/>
        <end position="329"/>
    </location>
</feature>
<dbReference type="PROSITE" id="PS00478">
    <property type="entry name" value="LIM_DOMAIN_1"/>
    <property type="match status" value="1"/>
</dbReference>
<keyword evidence="1 5" id="KW-0479">Metal-binding</keyword>
<evidence type="ECO:0000256" key="1">
    <source>
        <dbReference type="ARBA" id="ARBA00022723"/>
    </source>
</evidence>
<proteinExistence type="predicted"/>
<dbReference type="PANTHER" id="PTHR24205:SF16">
    <property type="entry name" value="GH01042P-RELATED"/>
    <property type="match status" value="1"/>
</dbReference>
<dbReference type="SMART" id="SM00132">
    <property type="entry name" value="LIM"/>
    <property type="match status" value="2"/>
</dbReference>
<dbReference type="CDD" id="cd08368">
    <property type="entry name" value="LIM"/>
    <property type="match status" value="1"/>
</dbReference>
<feature type="region of interest" description="Disordered" evidence="6">
    <location>
        <begin position="24"/>
        <end position="48"/>
    </location>
</feature>
<sequence>MAAVASCPRCDAQVPEQNLALHEARCPGRRPVSSPQASSNAGKGPAPTGAQIAQALTWARTRPREVLEVLRERRKQYKGKDYLPADRPGKCIVTKEGTAAVDDAIAYVQELEPMGGVGSASEIGLQFAAEDHVCDIGRSGVVSHTSADGTTSGDRARRYGNFSFFGECLWYGADYPDARQIVLDLIVDDGVDTRGHRKGVFNTKFDAVGCFCGPHATFGVMAAMEFAMEWQPTDMFIRARMQSGPFKMSDKAMAKAKAGSTTQWALGMCSVCKEPIKGGKVVEVSQLGGKLHAECFKCNGCSVQLSGKAFRMQGKAAFCTPCFLERFGEKCAACGEVIGGATMKCALGSFHPECIVCGTCNKAVGKAPFSTSSGAIVCQACNSTPSSSPKPSQSRGSTRQSPLATAGAGLIAPKAKGRPSSSGSIRRENMPAPKAMAGASSSGAGRREGSPGRTAARRESSQGRTAAKPKVSLGQAKATVMGMGMNYGDLA</sequence>
<accession>A0A7S4PVK0</accession>
<evidence type="ECO:0000256" key="2">
    <source>
        <dbReference type="ARBA" id="ARBA00022737"/>
    </source>
</evidence>
<dbReference type="InterPro" id="IPR035940">
    <property type="entry name" value="CAP_sf"/>
</dbReference>
<evidence type="ECO:0000256" key="6">
    <source>
        <dbReference type="SAM" id="MobiDB-lite"/>
    </source>
</evidence>
<feature type="compositionally biased region" description="Low complexity" evidence="6">
    <location>
        <begin position="384"/>
        <end position="397"/>
    </location>
</feature>